<protein>
    <submittedName>
        <fullName evidence="1">Uncharacterized protein</fullName>
    </submittedName>
</protein>
<proteinExistence type="predicted"/>
<evidence type="ECO:0000313" key="2">
    <source>
        <dbReference type="Proteomes" id="UP000299102"/>
    </source>
</evidence>
<dbReference type="AlphaFoldDB" id="A0A4C1TZ15"/>
<accession>A0A4C1TZ15</accession>
<reference evidence="1 2" key="1">
    <citation type="journal article" date="2019" name="Commun. Biol.">
        <title>The bagworm genome reveals a unique fibroin gene that provides high tensile strength.</title>
        <authorList>
            <person name="Kono N."/>
            <person name="Nakamura H."/>
            <person name="Ohtoshi R."/>
            <person name="Tomita M."/>
            <person name="Numata K."/>
            <person name="Arakawa K."/>
        </authorList>
    </citation>
    <scope>NUCLEOTIDE SEQUENCE [LARGE SCALE GENOMIC DNA]</scope>
</reference>
<keyword evidence="2" id="KW-1185">Reference proteome</keyword>
<dbReference type="Proteomes" id="UP000299102">
    <property type="component" value="Unassembled WGS sequence"/>
</dbReference>
<name>A0A4C1TZ15_EUMVA</name>
<dbReference type="EMBL" id="BGZK01000105">
    <property type="protein sequence ID" value="GBP19230.1"/>
    <property type="molecule type" value="Genomic_DNA"/>
</dbReference>
<dbReference type="OrthoDB" id="7474798at2759"/>
<gene>
    <name evidence="1" type="ORF">EVAR_11553_1</name>
</gene>
<comment type="caution">
    <text evidence="1">The sequence shown here is derived from an EMBL/GenBank/DDBJ whole genome shotgun (WGS) entry which is preliminary data.</text>
</comment>
<sequence length="146" mass="16418">MKAGTRLGVEANSFHTKDEELRYMSTRPKPGWKANKNKQMNSELVELHFQLIDTREERDQLQWTVDEFDQSSGALEDALKLTTELKCSCETVFVDVSRTVTRRLFGRAPAALSPNSIRVSSSYAAVNANGQNIIMHSDVLGKPMDL</sequence>
<evidence type="ECO:0000313" key="1">
    <source>
        <dbReference type="EMBL" id="GBP19230.1"/>
    </source>
</evidence>
<organism evidence="1 2">
    <name type="scientific">Eumeta variegata</name>
    <name type="common">Bagworm moth</name>
    <name type="synonym">Eumeta japonica</name>
    <dbReference type="NCBI Taxonomy" id="151549"/>
    <lineage>
        <taxon>Eukaryota</taxon>
        <taxon>Metazoa</taxon>
        <taxon>Ecdysozoa</taxon>
        <taxon>Arthropoda</taxon>
        <taxon>Hexapoda</taxon>
        <taxon>Insecta</taxon>
        <taxon>Pterygota</taxon>
        <taxon>Neoptera</taxon>
        <taxon>Endopterygota</taxon>
        <taxon>Lepidoptera</taxon>
        <taxon>Glossata</taxon>
        <taxon>Ditrysia</taxon>
        <taxon>Tineoidea</taxon>
        <taxon>Psychidae</taxon>
        <taxon>Oiketicinae</taxon>
        <taxon>Eumeta</taxon>
    </lineage>
</organism>